<feature type="compositionally biased region" description="Polar residues" evidence="1">
    <location>
        <begin position="226"/>
        <end position="237"/>
    </location>
</feature>
<reference evidence="3" key="1">
    <citation type="submission" date="2023-06" db="EMBL/GenBank/DDBJ databases">
        <title>Conoideocrella luteorostrata (Hypocreales: Clavicipitaceae), a potential biocontrol fungus for elongate hemlock scale in United States Christmas tree production areas.</title>
        <authorList>
            <person name="Barrett H."/>
            <person name="Lovett B."/>
            <person name="Macias A.M."/>
            <person name="Stajich J.E."/>
            <person name="Kasson M.T."/>
        </authorList>
    </citation>
    <scope>NUCLEOTIDE SEQUENCE</scope>
    <source>
        <strain evidence="3">ARSEF 14590</strain>
    </source>
</reference>
<dbReference type="EMBL" id="JASWJB010000098">
    <property type="protein sequence ID" value="KAK2598160.1"/>
    <property type="molecule type" value="Genomic_DNA"/>
</dbReference>
<feature type="compositionally biased region" description="Basic and acidic residues" evidence="1">
    <location>
        <begin position="256"/>
        <end position="268"/>
    </location>
</feature>
<protein>
    <submittedName>
        <fullName evidence="3">Uncharacterized protein</fullName>
    </submittedName>
</protein>
<feature type="compositionally biased region" description="Basic residues" evidence="1">
    <location>
        <begin position="345"/>
        <end position="363"/>
    </location>
</feature>
<feature type="signal peptide" evidence="2">
    <location>
        <begin position="1"/>
        <end position="21"/>
    </location>
</feature>
<feature type="compositionally biased region" description="Polar residues" evidence="1">
    <location>
        <begin position="277"/>
        <end position="287"/>
    </location>
</feature>
<comment type="caution">
    <text evidence="3">The sequence shown here is derived from an EMBL/GenBank/DDBJ whole genome shotgun (WGS) entry which is preliminary data.</text>
</comment>
<evidence type="ECO:0000313" key="4">
    <source>
        <dbReference type="Proteomes" id="UP001251528"/>
    </source>
</evidence>
<keyword evidence="4" id="KW-1185">Reference proteome</keyword>
<proteinExistence type="predicted"/>
<dbReference type="AlphaFoldDB" id="A0AAJ0FTK3"/>
<evidence type="ECO:0000313" key="3">
    <source>
        <dbReference type="EMBL" id="KAK2598160.1"/>
    </source>
</evidence>
<organism evidence="3 4">
    <name type="scientific">Conoideocrella luteorostrata</name>
    <dbReference type="NCBI Taxonomy" id="1105319"/>
    <lineage>
        <taxon>Eukaryota</taxon>
        <taxon>Fungi</taxon>
        <taxon>Dikarya</taxon>
        <taxon>Ascomycota</taxon>
        <taxon>Pezizomycotina</taxon>
        <taxon>Sordariomycetes</taxon>
        <taxon>Hypocreomycetidae</taxon>
        <taxon>Hypocreales</taxon>
        <taxon>Clavicipitaceae</taxon>
        <taxon>Conoideocrella</taxon>
    </lineage>
</organism>
<name>A0AAJ0FTK3_9HYPO</name>
<gene>
    <name evidence="3" type="ORF">QQS21_005711</name>
</gene>
<feature type="chain" id="PRO_5042503722" evidence="2">
    <location>
        <begin position="22"/>
        <end position="363"/>
    </location>
</feature>
<keyword evidence="2" id="KW-0732">Signal</keyword>
<dbReference type="Proteomes" id="UP001251528">
    <property type="component" value="Unassembled WGS sequence"/>
</dbReference>
<sequence length="363" mass="40252">MIRFLWCCVAILLAFSQVLDAIENEVIPSDDSLQIRLDYELYKQKPILFSSRLTLTEEPKISDSQLKTLAVDAYKEMEVMTEKYNFGGAKRPSTMTTLVVGKEIIFASSVKKGDTIELGPETTEHLANCGEGIHKNKGRCGEVMTFDDYYRSNVDGKKLDKSSNARIVAITKHKKANTDSSEYAILDPCGDEKISEDQETTPFNWRQLKKEGNLKIAQSPAAANDGSVTTNQGNTNENLPPKNRLKLNKKPSTSIEEQKPKDKLDSDSNKPPPKNPWNLSVKPSTSAEEQKSKDKLNAGSNEPPPKNPWNPNAKPVKPFSQDHGTAGHSNPDDDNDNNSDGAGKSLKKPKNHGTRTRRRSLQG</sequence>
<feature type="compositionally biased region" description="Low complexity" evidence="1">
    <location>
        <begin position="309"/>
        <end position="318"/>
    </location>
</feature>
<evidence type="ECO:0000256" key="1">
    <source>
        <dbReference type="SAM" id="MobiDB-lite"/>
    </source>
</evidence>
<evidence type="ECO:0000256" key="2">
    <source>
        <dbReference type="SAM" id="SignalP"/>
    </source>
</evidence>
<feature type="region of interest" description="Disordered" evidence="1">
    <location>
        <begin position="217"/>
        <end position="363"/>
    </location>
</feature>
<accession>A0AAJ0FTK3</accession>